<protein>
    <submittedName>
        <fullName evidence="1">Uncharacterized protein</fullName>
    </submittedName>
</protein>
<name>X0TEU6_9ZZZZ</name>
<proteinExistence type="predicted"/>
<evidence type="ECO:0000313" key="1">
    <source>
        <dbReference type="EMBL" id="GAF86692.1"/>
    </source>
</evidence>
<gene>
    <name evidence="1" type="ORF">S01H1_24959</name>
</gene>
<comment type="caution">
    <text evidence="1">The sequence shown here is derived from an EMBL/GenBank/DDBJ whole genome shotgun (WGS) entry which is preliminary data.</text>
</comment>
<dbReference type="AlphaFoldDB" id="X0TEU6"/>
<dbReference type="EMBL" id="BARS01015034">
    <property type="protein sequence ID" value="GAF86692.1"/>
    <property type="molecule type" value="Genomic_DNA"/>
</dbReference>
<reference evidence="1" key="1">
    <citation type="journal article" date="2014" name="Front. Microbiol.">
        <title>High frequency of phylogenetically diverse reductive dehalogenase-homologous genes in deep subseafloor sedimentary metagenomes.</title>
        <authorList>
            <person name="Kawai M."/>
            <person name="Futagami T."/>
            <person name="Toyoda A."/>
            <person name="Takaki Y."/>
            <person name="Nishi S."/>
            <person name="Hori S."/>
            <person name="Arai W."/>
            <person name="Tsubouchi T."/>
            <person name="Morono Y."/>
            <person name="Uchiyama I."/>
            <person name="Ito T."/>
            <person name="Fujiyama A."/>
            <person name="Inagaki F."/>
            <person name="Takami H."/>
        </authorList>
    </citation>
    <scope>NUCLEOTIDE SEQUENCE</scope>
    <source>
        <strain evidence="1">Expedition CK06-06</strain>
    </source>
</reference>
<feature type="non-terminal residue" evidence="1">
    <location>
        <position position="1"/>
    </location>
</feature>
<feature type="non-terminal residue" evidence="1">
    <location>
        <position position="288"/>
    </location>
</feature>
<sequence length="288" mass="33994">AMAISLIVTLIQSEPHCSLVELCCNNSIFFCSDGKLRKAEQSCPLFLPREEKEDGLPLPPEFLNFAFLSKEVFKELIRKSEKGFEDLFVKPDHTTIHSFNSNSILKKAVLPWLQKNHPSPDEALELRGFLFDLMGITKTEWDEPWNKDKNIRSIMCQLSVPIRDAEEAPAWQVYAGKEWTGDESLEKLYGNRKDRFFLEGPKQEWNEKTKKDWEAFYRWLGVSWRPKVLPYHLPGEEKQDSTWKNDTESFPFQGKEVSNKAWKQYCQWLYEKEVKPRWKENVFDRKPH</sequence>
<accession>X0TEU6</accession>
<organism evidence="1">
    <name type="scientific">marine sediment metagenome</name>
    <dbReference type="NCBI Taxonomy" id="412755"/>
    <lineage>
        <taxon>unclassified sequences</taxon>
        <taxon>metagenomes</taxon>
        <taxon>ecological metagenomes</taxon>
    </lineage>
</organism>